<dbReference type="GO" id="GO:0003700">
    <property type="term" value="F:DNA-binding transcription factor activity"/>
    <property type="evidence" value="ECO:0007669"/>
    <property type="project" value="InterPro"/>
</dbReference>
<dbReference type="Pfam" id="PF07729">
    <property type="entry name" value="FCD"/>
    <property type="match status" value="1"/>
</dbReference>
<dbReference type="Gene3D" id="1.20.120.530">
    <property type="entry name" value="GntR ligand-binding domain-like"/>
    <property type="match status" value="1"/>
</dbReference>
<dbReference type="GO" id="GO:0003677">
    <property type="term" value="F:DNA binding"/>
    <property type="evidence" value="ECO:0007669"/>
    <property type="project" value="UniProtKB-KW"/>
</dbReference>
<dbReference type="SUPFAM" id="SSF48008">
    <property type="entry name" value="GntR ligand-binding domain-like"/>
    <property type="match status" value="1"/>
</dbReference>
<reference evidence="6 7" key="1">
    <citation type="submission" date="2016-10" db="EMBL/GenBank/DDBJ databases">
        <title>Draft Genome sequence of Roseomonas sp. strain M3.</title>
        <authorList>
            <person name="Subhash Y."/>
            <person name="Lee S."/>
        </authorList>
    </citation>
    <scope>NUCLEOTIDE SEQUENCE [LARGE SCALE GENOMIC DNA]</scope>
    <source>
        <strain evidence="6 7">M3</strain>
    </source>
</reference>
<evidence type="ECO:0000256" key="4">
    <source>
        <dbReference type="SAM" id="MobiDB-lite"/>
    </source>
</evidence>
<evidence type="ECO:0000313" key="7">
    <source>
        <dbReference type="Proteomes" id="UP000188879"/>
    </source>
</evidence>
<dbReference type="SMART" id="SM00895">
    <property type="entry name" value="FCD"/>
    <property type="match status" value="1"/>
</dbReference>
<evidence type="ECO:0000313" key="6">
    <source>
        <dbReference type="EMBL" id="ONG59131.1"/>
    </source>
</evidence>
<keyword evidence="1" id="KW-0805">Transcription regulation</keyword>
<keyword evidence="2" id="KW-0238">DNA-binding</keyword>
<dbReference type="Pfam" id="PF00392">
    <property type="entry name" value="GntR"/>
    <property type="match status" value="1"/>
</dbReference>
<organism evidence="6 7">
    <name type="scientific">Teichococcus deserti</name>
    <dbReference type="NCBI Taxonomy" id="1817963"/>
    <lineage>
        <taxon>Bacteria</taxon>
        <taxon>Pseudomonadati</taxon>
        <taxon>Pseudomonadota</taxon>
        <taxon>Alphaproteobacteria</taxon>
        <taxon>Acetobacterales</taxon>
        <taxon>Roseomonadaceae</taxon>
        <taxon>Roseomonas</taxon>
    </lineage>
</organism>
<evidence type="ECO:0000256" key="3">
    <source>
        <dbReference type="ARBA" id="ARBA00023163"/>
    </source>
</evidence>
<sequence length="269" mass="29625">MTPPATHKARRPASRADTTQPSQTDDRQDRLRAIAARISREAKPVPAFVAAVLREAIIVGLLPGGEAVRIEPLARALEVSTIPVREALRELEGVRLVGFERNRGFVVAPESALELQDAWEARLALEPLALRLSIPDLTSRDTRLARAMLAEVEQGFAVEELFAWNLRFHMALYAPCGRRHILAFIEQAHAISHRYGNATLVARGVAAVPDYITAEHVALVEACERRDTEAALAILEGHLSTAAERVQLNYAKLLGERRSRDAKVSSSLK</sequence>
<dbReference type="InterPro" id="IPR036388">
    <property type="entry name" value="WH-like_DNA-bd_sf"/>
</dbReference>
<name>A0A1V2HAN5_9PROT</name>
<feature type="domain" description="HTH gntR-type" evidence="5">
    <location>
        <begin position="43"/>
        <end position="110"/>
    </location>
</feature>
<dbReference type="Gene3D" id="1.10.10.10">
    <property type="entry name" value="Winged helix-like DNA-binding domain superfamily/Winged helix DNA-binding domain"/>
    <property type="match status" value="1"/>
</dbReference>
<evidence type="ECO:0000256" key="2">
    <source>
        <dbReference type="ARBA" id="ARBA00023125"/>
    </source>
</evidence>
<keyword evidence="7" id="KW-1185">Reference proteome</keyword>
<dbReference type="Proteomes" id="UP000188879">
    <property type="component" value="Unassembled WGS sequence"/>
</dbReference>
<dbReference type="InterPro" id="IPR000524">
    <property type="entry name" value="Tscrpt_reg_HTH_GntR"/>
</dbReference>
<dbReference type="InterPro" id="IPR008920">
    <property type="entry name" value="TF_FadR/GntR_C"/>
</dbReference>
<dbReference type="PROSITE" id="PS50949">
    <property type="entry name" value="HTH_GNTR"/>
    <property type="match status" value="1"/>
</dbReference>
<keyword evidence="3" id="KW-0804">Transcription</keyword>
<gene>
    <name evidence="6" type="ORF">BKE38_00180</name>
</gene>
<protein>
    <recommendedName>
        <fullName evidence="5">HTH gntR-type domain-containing protein</fullName>
    </recommendedName>
</protein>
<dbReference type="EMBL" id="MLCO01000001">
    <property type="protein sequence ID" value="ONG59131.1"/>
    <property type="molecule type" value="Genomic_DNA"/>
</dbReference>
<dbReference type="InterPro" id="IPR036390">
    <property type="entry name" value="WH_DNA-bd_sf"/>
</dbReference>
<comment type="caution">
    <text evidence="6">The sequence shown here is derived from an EMBL/GenBank/DDBJ whole genome shotgun (WGS) entry which is preliminary data.</text>
</comment>
<evidence type="ECO:0000256" key="1">
    <source>
        <dbReference type="ARBA" id="ARBA00023015"/>
    </source>
</evidence>
<dbReference type="InterPro" id="IPR011711">
    <property type="entry name" value="GntR_C"/>
</dbReference>
<evidence type="ECO:0000259" key="5">
    <source>
        <dbReference type="PROSITE" id="PS50949"/>
    </source>
</evidence>
<dbReference type="AlphaFoldDB" id="A0A1V2HAN5"/>
<accession>A0A1V2HAN5</accession>
<feature type="region of interest" description="Disordered" evidence="4">
    <location>
        <begin position="1"/>
        <end position="28"/>
    </location>
</feature>
<dbReference type="SUPFAM" id="SSF46785">
    <property type="entry name" value="Winged helix' DNA-binding domain"/>
    <property type="match status" value="1"/>
</dbReference>
<dbReference type="SMART" id="SM00345">
    <property type="entry name" value="HTH_GNTR"/>
    <property type="match status" value="1"/>
</dbReference>
<dbReference type="PANTHER" id="PTHR43537:SF41">
    <property type="entry name" value="TRANSCRIPTIONAL REGULATORY PROTEIN"/>
    <property type="match status" value="1"/>
</dbReference>
<proteinExistence type="predicted"/>
<dbReference type="PANTHER" id="PTHR43537">
    <property type="entry name" value="TRANSCRIPTIONAL REGULATOR, GNTR FAMILY"/>
    <property type="match status" value="1"/>
</dbReference>